<evidence type="ECO:0000256" key="6">
    <source>
        <dbReference type="ARBA" id="ARBA00023002"/>
    </source>
</evidence>
<keyword evidence="9" id="KW-1185">Reference proteome</keyword>
<evidence type="ECO:0000256" key="2">
    <source>
        <dbReference type="ARBA" id="ARBA00010139"/>
    </source>
</evidence>
<protein>
    <recommendedName>
        <fullName evidence="10">FAD-dependent oxidoreductase 2 FAD binding domain-containing protein</fullName>
    </recommendedName>
</protein>
<keyword evidence="5" id="KW-0521">NADP</keyword>
<dbReference type="SUPFAM" id="SSF51905">
    <property type="entry name" value="FAD/NAD(P)-binding domain"/>
    <property type="match status" value="1"/>
</dbReference>
<keyword evidence="3" id="KW-0285">Flavoprotein</keyword>
<dbReference type="Gene3D" id="3.50.50.60">
    <property type="entry name" value="FAD/NAD(P)-binding domain"/>
    <property type="match status" value="1"/>
</dbReference>
<dbReference type="EMBL" id="BJND01000020">
    <property type="protein sequence ID" value="GEC05413.1"/>
    <property type="molecule type" value="Genomic_DNA"/>
</dbReference>
<dbReference type="Proteomes" id="UP000317881">
    <property type="component" value="Unassembled WGS sequence"/>
</dbReference>
<dbReference type="OrthoDB" id="5168853at2"/>
<evidence type="ECO:0000256" key="5">
    <source>
        <dbReference type="ARBA" id="ARBA00022857"/>
    </source>
</evidence>
<sequence length="235" mass="26617">MSAPHPAHEPGFDLEALREKYRVERDRRIRPDGSRQYRRTTGEFGYFEEDPYADRDFSREPLHDRVEVLIIGGGFGGLLAGTRLRQAGVRSIRVIEKGGDFGGTWYWNRYPGIHCDIESYIYMPLLEEVDYVPRWKYAPGEEIRQHARAIATRFGLYDDVCFQTLATELRWDEAESGWLIATDRGDHMRARYASTRPTGCGVPTASPSDPTGGCTSPSSWPAGSAPWIRPPETST</sequence>
<evidence type="ECO:0008006" key="10">
    <source>
        <dbReference type="Google" id="ProtNLM"/>
    </source>
</evidence>
<comment type="cofactor">
    <cofactor evidence="1">
        <name>FAD</name>
        <dbReference type="ChEBI" id="CHEBI:57692"/>
    </cofactor>
</comment>
<evidence type="ECO:0000256" key="4">
    <source>
        <dbReference type="ARBA" id="ARBA00022827"/>
    </source>
</evidence>
<feature type="region of interest" description="Disordered" evidence="7">
    <location>
        <begin position="196"/>
        <end position="235"/>
    </location>
</feature>
<dbReference type="PANTHER" id="PTHR43098">
    <property type="entry name" value="L-ORNITHINE N(5)-MONOOXYGENASE-RELATED"/>
    <property type="match status" value="1"/>
</dbReference>
<evidence type="ECO:0000256" key="3">
    <source>
        <dbReference type="ARBA" id="ARBA00022630"/>
    </source>
</evidence>
<evidence type="ECO:0000256" key="7">
    <source>
        <dbReference type="SAM" id="MobiDB-lite"/>
    </source>
</evidence>
<dbReference type="InterPro" id="IPR036188">
    <property type="entry name" value="FAD/NAD-bd_sf"/>
</dbReference>
<dbReference type="Pfam" id="PF13450">
    <property type="entry name" value="NAD_binding_8"/>
    <property type="match status" value="1"/>
</dbReference>
<organism evidence="8 9">
    <name type="scientific">Streptomyces spinoverrucosus</name>
    <dbReference type="NCBI Taxonomy" id="284043"/>
    <lineage>
        <taxon>Bacteria</taxon>
        <taxon>Bacillati</taxon>
        <taxon>Actinomycetota</taxon>
        <taxon>Actinomycetes</taxon>
        <taxon>Kitasatosporales</taxon>
        <taxon>Streptomycetaceae</taxon>
        <taxon>Streptomyces</taxon>
    </lineage>
</organism>
<comment type="caution">
    <text evidence="8">The sequence shown here is derived from an EMBL/GenBank/DDBJ whole genome shotgun (WGS) entry which is preliminary data.</text>
</comment>
<keyword evidence="4" id="KW-0274">FAD</keyword>
<accession>A0A4Y3VG09</accession>
<dbReference type="InterPro" id="IPR050775">
    <property type="entry name" value="FAD-binding_Monooxygenases"/>
</dbReference>
<dbReference type="GO" id="GO:0016709">
    <property type="term" value="F:oxidoreductase activity, acting on paired donors, with incorporation or reduction of molecular oxygen, NAD(P)H as one donor, and incorporation of one atom of oxygen"/>
    <property type="evidence" value="ECO:0007669"/>
    <property type="project" value="UniProtKB-ARBA"/>
</dbReference>
<gene>
    <name evidence="8" type="ORF">SSP24_30680</name>
</gene>
<keyword evidence="6" id="KW-0560">Oxidoreductase</keyword>
<name>A0A4Y3VG09_9ACTN</name>
<feature type="compositionally biased region" description="Polar residues" evidence="7">
    <location>
        <begin position="205"/>
        <end position="215"/>
    </location>
</feature>
<evidence type="ECO:0000313" key="9">
    <source>
        <dbReference type="Proteomes" id="UP000317881"/>
    </source>
</evidence>
<dbReference type="AlphaFoldDB" id="A0A4Y3VG09"/>
<evidence type="ECO:0000256" key="1">
    <source>
        <dbReference type="ARBA" id="ARBA00001974"/>
    </source>
</evidence>
<evidence type="ECO:0000313" key="8">
    <source>
        <dbReference type="EMBL" id="GEC05413.1"/>
    </source>
</evidence>
<feature type="compositionally biased region" description="Low complexity" evidence="7">
    <location>
        <begin position="216"/>
        <end position="227"/>
    </location>
</feature>
<dbReference type="PANTHER" id="PTHR43098:SF2">
    <property type="entry name" value="FAD-BINDING MONOOXYGENASE AUSB-RELATED"/>
    <property type="match status" value="1"/>
</dbReference>
<reference evidence="8 9" key="1">
    <citation type="submission" date="2019-06" db="EMBL/GenBank/DDBJ databases">
        <title>Whole genome shotgun sequence of Streptomyces spinoverrucosus NBRC 14228.</title>
        <authorList>
            <person name="Hosoyama A."/>
            <person name="Uohara A."/>
            <person name="Ohji S."/>
            <person name="Ichikawa N."/>
        </authorList>
    </citation>
    <scope>NUCLEOTIDE SEQUENCE [LARGE SCALE GENOMIC DNA]</scope>
    <source>
        <strain evidence="8 9">NBRC 14228</strain>
    </source>
</reference>
<comment type="similarity">
    <text evidence="2">Belongs to the FAD-binding monooxygenase family.</text>
</comment>
<proteinExistence type="inferred from homology"/>